<evidence type="ECO:0000256" key="2">
    <source>
        <dbReference type="ARBA" id="ARBA00022741"/>
    </source>
</evidence>
<dbReference type="GO" id="GO:0005524">
    <property type="term" value="F:ATP binding"/>
    <property type="evidence" value="ECO:0007669"/>
    <property type="project" value="UniProtKB-KW"/>
</dbReference>
<organism evidence="8 9">
    <name type="scientific">Actinoplanes xinjiangensis</name>
    <dbReference type="NCBI Taxonomy" id="512350"/>
    <lineage>
        <taxon>Bacteria</taxon>
        <taxon>Bacillati</taxon>
        <taxon>Actinomycetota</taxon>
        <taxon>Actinomycetes</taxon>
        <taxon>Micromonosporales</taxon>
        <taxon>Micromonosporaceae</taxon>
        <taxon>Actinoplanes</taxon>
    </lineage>
</organism>
<evidence type="ECO:0000313" key="8">
    <source>
        <dbReference type="EMBL" id="PWK30291.1"/>
    </source>
</evidence>
<dbReference type="GO" id="GO:0051082">
    <property type="term" value="F:unfolded protein binding"/>
    <property type="evidence" value="ECO:0007669"/>
    <property type="project" value="InterPro"/>
</dbReference>
<dbReference type="Gene3D" id="3.30.565.10">
    <property type="entry name" value="Histidine kinase-like ATPase, C-terminal domain"/>
    <property type="match status" value="1"/>
</dbReference>
<evidence type="ECO:0000259" key="7">
    <source>
        <dbReference type="SMART" id="SM00387"/>
    </source>
</evidence>
<gene>
    <name evidence="8" type="ORF">BC793_13914</name>
</gene>
<reference evidence="8 9" key="1">
    <citation type="submission" date="2018-05" db="EMBL/GenBank/DDBJ databases">
        <title>Genomic Encyclopedia of Archaeal and Bacterial Type Strains, Phase II (KMG-II): from individual species to whole genera.</title>
        <authorList>
            <person name="Goeker M."/>
        </authorList>
    </citation>
    <scope>NUCLEOTIDE SEQUENCE [LARGE SCALE GENOMIC DNA]</scope>
    <source>
        <strain evidence="8 9">DSM 45184</strain>
    </source>
</reference>
<evidence type="ECO:0000256" key="6">
    <source>
        <dbReference type="SAM" id="MobiDB-lite"/>
    </source>
</evidence>
<evidence type="ECO:0000256" key="1">
    <source>
        <dbReference type="ARBA" id="ARBA00008239"/>
    </source>
</evidence>
<comment type="similarity">
    <text evidence="1">Belongs to the heat shock protein 90 family.</text>
</comment>
<feature type="region of interest" description="Disordered" evidence="6">
    <location>
        <begin position="585"/>
        <end position="641"/>
    </location>
</feature>
<feature type="binding site" evidence="5">
    <location>
        <position position="75"/>
    </location>
    <ligand>
        <name>ATP</name>
        <dbReference type="ChEBI" id="CHEBI:30616"/>
    </ligand>
</feature>
<dbReference type="InterPro" id="IPR020568">
    <property type="entry name" value="Ribosomal_Su5_D2-typ_SF"/>
</dbReference>
<dbReference type="PIRSF" id="PIRSF002583">
    <property type="entry name" value="Hsp90"/>
    <property type="match status" value="1"/>
</dbReference>
<feature type="binding site" evidence="5">
    <location>
        <position position="42"/>
    </location>
    <ligand>
        <name>ATP</name>
        <dbReference type="ChEBI" id="CHEBI:30616"/>
    </ligand>
</feature>
<comment type="caution">
    <text evidence="8">The sequence shown here is derived from an EMBL/GenBank/DDBJ whole genome shotgun (WGS) entry which is preliminary data.</text>
</comment>
<dbReference type="InterPro" id="IPR001404">
    <property type="entry name" value="Hsp90_fam"/>
</dbReference>
<dbReference type="InterPro" id="IPR036890">
    <property type="entry name" value="HATPase_C_sf"/>
</dbReference>
<dbReference type="PANTHER" id="PTHR11528">
    <property type="entry name" value="HEAT SHOCK PROTEIN 90 FAMILY MEMBER"/>
    <property type="match status" value="1"/>
</dbReference>
<feature type="domain" description="Histidine kinase/HSP90-like ATPase" evidence="7">
    <location>
        <begin position="27"/>
        <end position="170"/>
    </location>
</feature>
<accession>A0A316EH71</accession>
<dbReference type="SMART" id="SM00387">
    <property type="entry name" value="HATPase_c"/>
    <property type="match status" value="1"/>
</dbReference>
<evidence type="ECO:0000256" key="3">
    <source>
        <dbReference type="ARBA" id="ARBA00022840"/>
    </source>
</evidence>
<dbReference type="NCBIfam" id="NF010683">
    <property type="entry name" value="PRK14083.1"/>
    <property type="match status" value="1"/>
</dbReference>
<keyword evidence="9" id="KW-1185">Reference proteome</keyword>
<dbReference type="Proteomes" id="UP000245697">
    <property type="component" value="Unassembled WGS sequence"/>
</dbReference>
<dbReference type="InterPro" id="IPR003594">
    <property type="entry name" value="HATPase_dom"/>
</dbReference>
<dbReference type="SUPFAM" id="SSF54211">
    <property type="entry name" value="Ribosomal protein S5 domain 2-like"/>
    <property type="match status" value="1"/>
</dbReference>
<dbReference type="GO" id="GO:0140662">
    <property type="term" value="F:ATP-dependent protein folding chaperone"/>
    <property type="evidence" value="ECO:0007669"/>
    <property type="project" value="InterPro"/>
</dbReference>
<evidence type="ECO:0000256" key="5">
    <source>
        <dbReference type="PIRSR" id="PIRSR002583-1"/>
    </source>
</evidence>
<keyword evidence="2 5" id="KW-0547">Nucleotide-binding</keyword>
<feature type="binding site" evidence="5">
    <location>
        <position position="160"/>
    </location>
    <ligand>
        <name>ATP</name>
        <dbReference type="ChEBI" id="CHEBI:30616"/>
    </ligand>
</feature>
<evidence type="ECO:0000256" key="4">
    <source>
        <dbReference type="ARBA" id="ARBA00023186"/>
    </source>
</evidence>
<dbReference type="Gene3D" id="3.30.230.80">
    <property type="match status" value="1"/>
</dbReference>
<dbReference type="AlphaFoldDB" id="A0A316EH71"/>
<feature type="binding site" evidence="5">
    <location>
        <position position="38"/>
    </location>
    <ligand>
        <name>ATP</name>
        <dbReference type="ChEBI" id="CHEBI:30616"/>
    </ligand>
</feature>
<feature type="compositionally biased region" description="Low complexity" evidence="6">
    <location>
        <begin position="616"/>
        <end position="634"/>
    </location>
</feature>
<protein>
    <submittedName>
        <fullName evidence="8">Molecular chaperone HtpG</fullName>
    </submittedName>
</protein>
<dbReference type="GO" id="GO:0016887">
    <property type="term" value="F:ATP hydrolysis activity"/>
    <property type="evidence" value="ECO:0007669"/>
    <property type="project" value="InterPro"/>
</dbReference>
<keyword evidence="3 5" id="KW-0067">ATP-binding</keyword>
<dbReference type="EMBL" id="QGGR01000039">
    <property type="protein sequence ID" value="PWK30291.1"/>
    <property type="molecule type" value="Genomic_DNA"/>
</dbReference>
<sequence length="641" mass="69505">MVTGTVPRVSNTFQVDLRGIVDLLSHHLYASPRVYVRELLQNAVDAITAVGPEHSGVISVVSSDGTGDGTLRIDDNGIGLTEAQVHELLATIGRSSKRDELGFARHEFLGQFGIGLLSCFLVADEIRVHTRREGAAPVLWTGFSDGRYAVRPGDEREPGTTVTLLPRRGAEHYLTGETVTDLARTYGSLLPVTVSVDGRKVTTGTVPWELPTESRLSYAERTLGFRPFDVIELNVPAAGLTGAAFVLPTPVNPASRGGHRVYLKRMLLSESVEGLLPEWAFFARCVVDSTELRPTASREALYDDGMLAETREAIADQLRGWLVRLSATDPRRLGEFLSIHHLGVKALALHDDEMLRLVEQWYPMQTNMGEVTLAEFRARYGMLRYAATADEFRQLAGVAAAQDLGLINGGYVYDAELIQRLAALDPEVHAERLDPTDLTTRFTTVDAQAELQMRPFLAAAQRRLDRLGCEVVVRAFDPVTTPALYLVSRAAAFRDEFTASRDQADDLWGGVLDALSRTVPTDRPQLVLNHRNPLVRRVAALGDAELSGLAVESLYGQALLLGHHPIRPADAALLTTSFLGLLDRAVPGQTGTEPSGRGPGDQTGSGTGNQTGSGSGDQTTGRGTGEQTGRNTGEQDGEETR</sequence>
<keyword evidence="4" id="KW-0143">Chaperone</keyword>
<dbReference type="Pfam" id="PF13589">
    <property type="entry name" value="HATPase_c_3"/>
    <property type="match status" value="1"/>
</dbReference>
<proteinExistence type="inferred from homology"/>
<evidence type="ECO:0000313" key="9">
    <source>
        <dbReference type="Proteomes" id="UP000245697"/>
    </source>
</evidence>
<name>A0A316EH71_9ACTN</name>
<feature type="compositionally biased region" description="Gly residues" evidence="6">
    <location>
        <begin position="597"/>
        <end position="615"/>
    </location>
</feature>
<dbReference type="SUPFAM" id="SSF55874">
    <property type="entry name" value="ATPase domain of HSP90 chaperone/DNA topoisomerase II/histidine kinase"/>
    <property type="match status" value="1"/>
</dbReference>